<organism evidence="1 2">
    <name type="scientific">Dendrolimus kikuchii</name>
    <dbReference type="NCBI Taxonomy" id="765133"/>
    <lineage>
        <taxon>Eukaryota</taxon>
        <taxon>Metazoa</taxon>
        <taxon>Ecdysozoa</taxon>
        <taxon>Arthropoda</taxon>
        <taxon>Hexapoda</taxon>
        <taxon>Insecta</taxon>
        <taxon>Pterygota</taxon>
        <taxon>Neoptera</taxon>
        <taxon>Endopterygota</taxon>
        <taxon>Lepidoptera</taxon>
        <taxon>Glossata</taxon>
        <taxon>Ditrysia</taxon>
        <taxon>Bombycoidea</taxon>
        <taxon>Lasiocampidae</taxon>
        <taxon>Dendrolimus</taxon>
    </lineage>
</organism>
<keyword evidence="2" id="KW-1185">Reference proteome</keyword>
<sequence>MSEITLEFLQDLLKEDHPDVIIQSFEGAPGSKRGDNYTSMVYRITLKGLQKHEEPDGSFENETPWESSIIYKRLPESIIRREMFKSDELFCNEVAFYNKIWPALCIFQKQWGKVKNPFRQIPKCYLARNECVVLKDLKQQGFIMPDRRQSLTVEQAYAVLRYLAQFHALSLAMKCHDPEGFYELLNNKDGINEVFFVSENDEYYKSYYREATHNAVAMVEEELKNSPDGEVYVTKFKEFCNEESFFQMMVELVTPQEPLAVICHGDCWTNNFLFRYVDGEIAEMYLVDFQLVRYASPALDLVYIIYLCMDRQQRSEHQTSLLEYYSDELYGRLLEMSEDNSMFHSRILDRDALYELLQEEFRRSGKFGLGMAVDMYPIMTCDSNEAPNLYTSEDESTATASAIQPVWTSNATCKKKMTDLVQELVDNGIL</sequence>
<evidence type="ECO:0000313" key="2">
    <source>
        <dbReference type="Proteomes" id="UP000824533"/>
    </source>
</evidence>
<comment type="caution">
    <text evidence="1">The sequence shown here is derived from an EMBL/GenBank/DDBJ whole genome shotgun (WGS) entry which is preliminary data.</text>
</comment>
<gene>
    <name evidence="1" type="ORF">K1T71_011996</name>
</gene>
<dbReference type="Proteomes" id="UP000824533">
    <property type="component" value="Linkage Group LG22"/>
</dbReference>
<proteinExistence type="predicted"/>
<name>A0ACC1CKA1_9NEOP</name>
<evidence type="ECO:0000313" key="1">
    <source>
        <dbReference type="EMBL" id="KAJ0172023.1"/>
    </source>
</evidence>
<reference evidence="1 2" key="1">
    <citation type="journal article" date="2021" name="Front. Genet.">
        <title>Chromosome-Level Genome Assembly Reveals Significant Gene Expansion in the Toll and IMD Signaling Pathways of Dendrolimus kikuchii.</title>
        <authorList>
            <person name="Zhou J."/>
            <person name="Wu P."/>
            <person name="Xiong Z."/>
            <person name="Liu N."/>
            <person name="Zhao N."/>
            <person name="Ji M."/>
            <person name="Qiu Y."/>
            <person name="Yang B."/>
        </authorList>
    </citation>
    <scope>NUCLEOTIDE SEQUENCE [LARGE SCALE GENOMIC DNA]</scope>
    <source>
        <strain evidence="1">Ann1</strain>
    </source>
</reference>
<dbReference type="EMBL" id="CM034408">
    <property type="protein sequence ID" value="KAJ0172023.1"/>
    <property type="molecule type" value="Genomic_DNA"/>
</dbReference>
<accession>A0ACC1CKA1</accession>
<protein>
    <submittedName>
        <fullName evidence="1">Uncharacterized protein</fullName>
    </submittedName>
</protein>